<comment type="caution">
    <text evidence="2">The sequence shown here is derived from an EMBL/GenBank/DDBJ whole genome shotgun (WGS) entry which is preliminary data.</text>
</comment>
<dbReference type="GO" id="GO:0003677">
    <property type="term" value="F:DNA binding"/>
    <property type="evidence" value="ECO:0007669"/>
    <property type="project" value="InterPro"/>
</dbReference>
<gene>
    <name evidence="2" type="ORF">EOT05_02980</name>
</gene>
<sequence>MNTTISKKISTMPEKTILLSKKGMKELKKAISQLKHDRAMVIKGLHDMDKTTGHDDRLERIERLSQLESIEAELAEKHQTILAAKLLPTKRARMKVAIGSVVDVIDQQGRLFRYTLVDTVEANPSDGRISVLSPLGRNLVGKTVKDIVHWSSGIHNTTFRLVRIA</sequence>
<dbReference type="GO" id="GO:0032784">
    <property type="term" value="P:regulation of DNA-templated transcription elongation"/>
    <property type="evidence" value="ECO:0007669"/>
    <property type="project" value="InterPro"/>
</dbReference>
<dbReference type="GO" id="GO:0006354">
    <property type="term" value="P:DNA-templated transcription elongation"/>
    <property type="evidence" value="ECO:0007669"/>
    <property type="project" value="TreeGrafter"/>
</dbReference>
<evidence type="ECO:0000313" key="2">
    <source>
        <dbReference type="EMBL" id="RWZ78686.1"/>
    </source>
</evidence>
<name>A0A4Q0AI29_9BACT</name>
<dbReference type="PANTHER" id="PTHR30437:SF5">
    <property type="entry name" value="REGULATOR OF NUCLEOSIDE DIPHOSPHATE KINASE"/>
    <property type="match status" value="1"/>
</dbReference>
<dbReference type="PIRSF" id="PIRSF006092">
    <property type="entry name" value="GreA_GreB"/>
    <property type="match status" value="1"/>
</dbReference>
<organism evidence="2 3">
    <name type="scientific">Candidatus Microsaccharimonas sossegonensis</name>
    <dbReference type="NCBI Taxonomy" id="2506948"/>
    <lineage>
        <taxon>Bacteria</taxon>
        <taxon>Candidatus Saccharimonadota</taxon>
        <taxon>Candidatus Saccharimonadia</taxon>
        <taxon>Candidatus Saccharimonadales</taxon>
        <taxon>Candidatus Saccharimonadaceae</taxon>
        <taxon>Candidatus Microsaccharimonas</taxon>
    </lineage>
</organism>
<dbReference type="PANTHER" id="PTHR30437">
    <property type="entry name" value="TRANSCRIPTION ELONGATION FACTOR GREA"/>
    <property type="match status" value="1"/>
</dbReference>
<dbReference type="InterPro" id="IPR036953">
    <property type="entry name" value="GreA/GreB_C_sf"/>
</dbReference>
<keyword evidence="3" id="KW-1185">Reference proteome</keyword>
<evidence type="ECO:0000259" key="1">
    <source>
        <dbReference type="Pfam" id="PF01272"/>
    </source>
</evidence>
<dbReference type="Pfam" id="PF01272">
    <property type="entry name" value="GreA_GreB"/>
    <property type="match status" value="1"/>
</dbReference>
<dbReference type="Gene3D" id="3.10.50.30">
    <property type="entry name" value="Transcription elongation factor, GreA/GreB, C-terminal domain"/>
    <property type="match status" value="1"/>
</dbReference>
<dbReference type="InterPro" id="IPR001437">
    <property type="entry name" value="Tscrpt_elong_fac_GreA/B_C"/>
</dbReference>
<reference evidence="2" key="1">
    <citation type="submission" date="2019-01" db="EMBL/GenBank/DDBJ databases">
        <title>Genomic signatures and co-occurrence patterns of the ultra-small Saccharimodia (Patescibacteria phylum) suggest a symbiotic lifestyle.</title>
        <authorList>
            <person name="Lemos L."/>
            <person name="Medeiros J."/>
            <person name="Andreote F."/>
            <person name="Fernandes G."/>
            <person name="Varani A."/>
            <person name="Oliveira G."/>
            <person name="Pylro V."/>
        </authorList>
    </citation>
    <scope>NUCLEOTIDE SEQUENCE [LARGE SCALE GENOMIC DNA]</scope>
    <source>
        <strain evidence="2">AMD02</strain>
    </source>
</reference>
<feature type="domain" description="Transcription elongation factor GreA/GreB C-terminal" evidence="1">
    <location>
        <begin position="95"/>
        <end position="164"/>
    </location>
</feature>
<dbReference type="InterPro" id="IPR023459">
    <property type="entry name" value="Tscrpt_elong_fac_GreA/B_fam"/>
</dbReference>
<evidence type="ECO:0000313" key="3">
    <source>
        <dbReference type="Proteomes" id="UP000289257"/>
    </source>
</evidence>
<dbReference type="AlphaFoldDB" id="A0A4Q0AI29"/>
<protein>
    <recommendedName>
        <fullName evidence="1">Transcription elongation factor GreA/GreB C-terminal domain-containing protein</fullName>
    </recommendedName>
</protein>
<dbReference type="Proteomes" id="UP000289257">
    <property type="component" value="Unassembled WGS sequence"/>
</dbReference>
<dbReference type="GO" id="GO:0070063">
    <property type="term" value="F:RNA polymerase binding"/>
    <property type="evidence" value="ECO:0007669"/>
    <property type="project" value="InterPro"/>
</dbReference>
<proteinExistence type="predicted"/>
<dbReference type="SUPFAM" id="SSF54534">
    <property type="entry name" value="FKBP-like"/>
    <property type="match status" value="1"/>
</dbReference>
<dbReference type="EMBL" id="SCKX01000001">
    <property type="protein sequence ID" value="RWZ78686.1"/>
    <property type="molecule type" value="Genomic_DNA"/>
</dbReference>
<accession>A0A4Q0AI29</accession>